<dbReference type="AlphaFoldDB" id="A0A5B7J0Z6"/>
<name>A0A5B7J0Z6_PORTR</name>
<evidence type="ECO:0000313" key="2">
    <source>
        <dbReference type="Proteomes" id="UP000324222"/>
    </source>
</evidence>
<proteinExistence type="predicted"/>
<organism evidence="1 2">
    <name type="scientific">Portunus trituberculatus</name>
    <name type="common">Swimming crab</name>
    <name type="synonym">Neptunus trituberculatus</name>
    <dbReference type="NCBI Taxonomy" id="210409"/>
    <lineage>
        <taxon>Eukaryota</taxon>
        <taxon>Metazoa</taxon>
        <taxon>Ecdysozoa</taxon>
        <taxon>Arthropoda</taxon>
        <taxon>Crustacea</taxon>
        <taxon>Multicrustacea</taxon>
        <taxon>Malacostraca</taxon>
        <taxon>Eumalacostraca</taxon>
        <taxon>Eucarida</taxon>
        <taxon>Decapoda</taxon>
        <taxon>Pleocyemata</taxon>
        <taxon>Brachyura</taxon>
        <taxon>Eubrachyura</taxon>
        <taxon>Portunoidea</taxon>
        <taxon>Portunidae</taxon>
        <taxon>Portuninae</taxon>
        <taxon>Portunus</taxon>
    </lineage>
</organism>
<dbReference type="Proteomes" id="UP000324222">
    <property type="component" value="Unassembled WGS sequence"/>
</dbReference>
<evidence type="ECO:0000313" key="1">
    <source>
        <dbReference type="EMBL" id="MPC88249.1"/>
    </source>
</evidence>
<gene>
    <name evidence="1" type="ORF">E2C01_083150</name>
</gene>
<dbReference type="EMBL" id="VSRR010077194">
    <property type="protein sequence ID" value="MPC88249.1"/>
    <property type="molecule type" value="Genomic_DNA"/>
</dbReference>
<protein>
    <submittedName>
        <fullName evidence="1">Uncharacterized protein</fullName>
    </submittedName>
</protein>
<reference evidence="1 2" key="1">
    <citation type="submission" date="2019-05" db="EMBL/GenBank/DDBJ databases">
        <title>Another draft genome of Portunus trituberculatus and its Hox gene families provides insights of decapod evolution.</title>
        <authorList>
            <person name="Jeong J.-H."/>
            <person name="Song I."/>
            <person name="Kim S."/>
            <person name="Choi T."/>
            <person name="Kim D."/>
            <person name="Ryu S."/>
            <person name="Kim W."/>
        </authorList>
    </citation>
    <scope>NUCLEOTIDE SEQUENCE [LARGE SCALE GENOMIC DNA]</scope>
    <source>
        <tissue evidence="1">Muscle</tissue>
    </source>
</reference>
<sequence length="106" mass="11967">MFIPTCNCLPSDFFCGRRSEHYNTEPWLCSGMSIAMLSEQLSGVFRSTSCVQQRPLTRPFSVVVGCCSALFRTGTICKGHRDESCSEECFVLKILFSRQLFPLLLL</sequence>
<accession>A0A5B7J0Z6</accession>
<comment type="caution">
    <text evidence="1">The sequence shown here is derived from an EMBL/GenBank/DDBJ whole genome shotgun (WGS) entry which is preliminary data.</text>
</comment>
<keyword evidence="2" id="KW-1185">Reference proteome</keyword>